<comment type="caution">
    <text evidence="4">The sequence shown here is derived from an EMBL/GenBank/DDBJ whole genome shotgun (WGS) entry which is preliminary data.</text>
</comment>
<dbReference type="Pfam" id="PF14341">
    <property type="entry name" value="PilX_N"/>
    <property type="match status" value="1"/>
</dbReference>
<evidence type="ECO:0000256" key="1">
    <source>
        <dbReference type="SAM" id="Phobius"/>
    </source>
</evidence>
<name>A0ABT7L744_9BACI</name>
<dbReference type="Pfam" id="PF23981">
    <property type="entry name" value="DUF7305"/>
    <property type="match status" value="1"/>
</dbReference>
<keyword evidence="1" id="KW-0812">Transmembrane</keyword>
<reference evidence="4 5" key="1">
    <citation type="submission" date="2023-06" db="EMBL/GenBank/DDBJ databases">
        <title>Aquibacillus rhizosphaerae LR5S19.</title>
        <authorList>
            <person name="Sun J.-Q."/>
        </authorList>
    </citation>
    <scope>NUCLEOTIDE SEQUENCE [LARGE SCALE GENOMIC DNA]</scope>
    <source>
        <strain evidence="4 5">LR5S19</strain>
    </source>
</reference>
<evidence type="ECO:0000313" key="5">
    <source>
        <dbReference type="Proteomes" id="UP001235343"/>
    </source>
</evidence>
<sequence>MKLIIKRLSKKTNNEQGFTLVLVMMVLVVLSVLGLGLLAIAVGNTRLTAVERDYEATYYIAEAGATHRLSQVETLIASYYDQYSSQSDFYDALERNMIGDSTLTDFESVFGDAPEANVSIERLNDENPRTYKIISEGEIGKRSRTVERTFTVNWQSKGGLNFPSNIGVYTNTTIKLFGSSSISGNVGTNSDQANTVELDGSAYITDGNIYVPNNATEIAIKAPEYMYKPDREYKIPETVAKPPSTLSLPPFPDLPSYTIPPDEEIVKTEHEKYYVVKGGSLRINNYLSNNYTLELTRNAAFNEIILGSNYTLNIDTRGSDKAIVVDHLNVGNGHINILGGGSLTLYVRDSINIGSGSSINKNGSVENLIVFLKGSNDSSNPKQLTLSHSQVIKGSIYAEDANIHFTGGGGFQGHIFTAGTNVVFDGGVRTGSLIVAPNADFRLLGGAKVNGAVITNSYYGEGGTNITYQEVDISHLPFISNGDTADDLLKSSPPRESN</sequence>
<organism evidence="4 5">
    <name type="scientific">Aquibacillus rhizosphaerae</name>
    <dbReference type="NCBI Taxonomy" id="3051431"/>
    <lineage>
        <taxon>Bacteria</taxon>
        <taxon>Bacillati</taxon>
        <taxon>Bacillota</taxon>
        <taxon>Bacilli</taxon>
        <taxon>Bacillales</taxon>
        <taxon>Bacillaceae</taxon>
        <taxon>Aquibacillus</taxon>
    </lineage>
</organism>
<evidence type="ECO:0008006" key="6">
    <source>
        <dbReference type="Google" id="ProtNLM"/>
    </source>
</evidence>
<protein>
    <recommendedName>
        <fullName evidence="6">Type 4 fimbrial biogenesis protein PilX N-terminal domain-containing protein</fullName>
    </recommendedName>
</protein>
<dbReference type="Proteomes" id="UP001235343">
    <property type="component" value="Unassembled WGS sequence"/>
</dbReference>
<feature type="transmembrane region" description="Helical" evidence="1">
    <location>
        <begin position="20"/>
        <end position="42"/>
    </location>
</feature>
<feature type="domain" description="Type 4 fimbrial biogenesis protein PilX N-terminal" evidence="2">
    <location>
        <begin position="16"/>
        <end position="64"/>
    </location>
</feature>
<gene>
    <name evidence="4" type="ORF">QQS35_14655</name>
</gene>
<dbReference type="EMBL" id="JASTZU010000042">
    <property type="protein sequence ID" value="MDL4841679.1"/>
    <property type="molecule type" value="Genomic_DNA"/>
</dbReference>
<feature type="domain" description="DUF7305" evidence="3">
    <location>
        <begin position="308"/>
        <end position="418"/>
    </location>
</feature>
<proteinExistence type="predicted"/>
<keyword evidence="5" id="KW-1185">Reference proteome</keyword>
<evidence type="ECO:0000313" key="4">
    <source>
        <dbReference type="EMBL" id="MDL4841679.1"/>
    </source>
</evidence>
<keyword evidence="1" id="KW-1133">Transmembrane helix</keyword>
<evidence type="ECO:0000259" key="2">
    <source>
        <dbReference type="Pfam" id="PF14341"/>
    </source>
</evidence>
<evidence type="ECO:0000259" key="3">
    <source>
        <dbReference type="Pfam" id="PF23981"/>
    </source>
</evidence>
<accession>A0ABT7L744</accession>
<dbReference type="InterPro" id="IPR025746">
    <property type="entry name" value="PilX_N_dom"/>
</dbReference>
<dbReference type="InterPro" id="IPR055729">
    <property type="entry name" value="DUF7305"/>
</dbReference>
<keyword evidence="1" id="KW-0472">Membrane</keyword>
<dbReference type="RefSeq" id="WP_285932967.1">
    <property type="nucleotide sequence ID" value="NZ_JASTZU010000042.1"/>
</dbReference>